<evidence type="ECO:0000256" key="1">
    <source>
        <dbReference type="ARBA" id="ARBA00022679"/>
    </source>
</evidence>
<dbReference type="PROSITE" id="PS51186">
    <property type="entry name" value="GNAT"/>
    <property type="match status" value="1"/>
</dbReference>
<dbReference type="SUPFAM" id="SSF55729">
    <property type="entry name" value="Acyl-CoA N-acyltransferases (Nat)"/>
    <property type="match status" value="1"/>
</dbReference>
<dbReference type="Gene3D" id="3.40.630.30">
    <property type="match status" value="1"/>
</dbReference>
<dbReference type="EMBL" id="ABVL01000016">
    <property type="protein sequence ID" value="EDY17924.1"/>
    <property type="molecule type" value="Genomic_DNA"/>
</dbReference>
<dbReference type="PANTHER" id="PTHR43877:SF1">
    <property type="entry name" value="ACETYLTRANSFERASE"/>
    <property type="match status" value="1"/>
</dbReference>
<dbReference type="InParanoid" id="B4D6X3"/>
<proteinExistence type="predicted"/>
<evidence type="ECO:0000259" key="3">
    <source>
        <dbReference type="PROSITE" id="PS51186"/>
    </source>
</evidence>
<dbReference type="eggNOG" id="COG0456">
    <property type="taxonomic scope" value="Bacteria"/>
</dbReference>
<keyword evidence="2" id="KW-0012">Acyltransferase</keyword>
<dbReference type="GO" id="GO:0016747">
    <property type="term" value="F:acyltransferase activity, transferring groups other than amino-acyl groups"/>
    <property type="evidence" value="ECO:0007669"/>
    <property type="project" value="InterPro"/>
</dbReference>
<dbReference type="Pfam" id="PF00583">
    <property type="entry name" value="Acetyltransf_1"/>
    <property type="match status" value="1"/>
</dbReference>
<dbReference type="STRING" id="497964.CfE428DRAFT_4663"/>
<evidence type="ECO:0000313" key="4">
    <source>
        <dbReference type="EMBL" id="EDY17924.1"/>
    </source>
</evidence>
<dbReference type="PANTHER" id="PTHR43877">
    <property type="entry name" value="AMINOALKYLPHOSPHONATE N-ACETYLTRANSFERASE-RELATED-RELATED"/>
    <property type="match status" value="1"/>
</dbReference>
<comment type="caution">
    <text evidence="4">The sequence shown here is derived from an EMBL/GenBank/DDBJ whole genome shotgun (WGS) entry which is preliminary data.</text>
</comment>
<dbReference type="Proteomes" id="UP000005824">
    <property type="component" value="Unassembled WGS sequence"/>
</dbReference>
<dbReference type="InterPro" id="IPR016181">
    <property type="entry name" value="Acyl_CoA_acyltransferase"/>
</dbReference>
<reference evidence="4 5" key="1">
    <citation type="journal article" date="2011" name="J. Bacteriol.">
        <title>Genome sequence of Chthoniobacter flavus Ellin428, an aerobic heterotrophic soil bacterium.</title>
        <authorList>
            <person name="Kant R."/>
            <person name="van Passel M.W."/>
            <person name="Palva A."/>
            <person name="Lucas S."/>
            <person name="Lapidus A."/>
            <person name="Glavina Del Rio T."/>
            <person name="Dalin E."/>
            <person name="Tice H."/>
            <person name="Bruce D."/>
            <person name="Goodwin L."/>
            <person name="Pitluck S."/>
            <person name="Larimer F.W."/>
            <person name="Land M.L."/>
            <person name="Hauser L."/>
            <person name="Sangwan P."/>
            <person name="de Vos W.M."/>
            <person name="Janssen P.H."/>
            <person name="Smidt H."/>
        </authorList>
    </citation>
    <scope>NUCLEOTIDE SEQUENCE [LARGE SCALE GENOMIC DNA]</scope>
    <source>
        <strain evidence="4 5">Ellin428</strain>
    </source>
</reference>
<accession>B4D6X3</accession>
<keyword evidence="5" id="KW-1185">Reference proteome</keyword>
<dbReference type="InterPro" id="IPR000182">
    <property type="entry name" value="GNAT_dom"/>
</dbReference>
<protein>
    <submittedName>
        <fullName evidence="4">GCN5-related N-acetyltransferase</fullName>
    </submittedName>
</protein>
<organism evidence="4 5">
    <name type="scientific">Chthoniobacter flavus Ellin428</name>
    <dbReference type="NCBI Taxonomy" id="497964"/>
    <lineage>
        <taxon>Bacteria</taxon>
        <taxon>Pseudomonadati</taxon>
        <taxon>Verrucomicrobiota</taxon>
        <taxon>Spartobacteria</taxon>
        <taxon>Chthoniobacterales</taxon>
        <taxon>Chthoniobacteraceae</taxon>
        <taxon>Chthoniobacter</taxon>
    </lineage>
</organism>
<dbReference type="CDD" id="cd04301">
    <property type="entry name" value="NAT_SF"/>
    <property type="match status" value="1"/>
</dbReference>
<keyword evidence="1 4" id="KW-0808">Transferase</keyword>
<dbReference type="FunCoup" id="B4D6X3">
    <property type="interactions" value="22"/>
</dbReference>
<feature type="domain" description="N-acetyltransferase" evidence="3">
    <location>
        <begin position="12"/>
        <end position="160"/>
    </location>
</feature>
<evidence type="ECO:0000313" key="5">
    <source>
        <dbReference type="Proteomes" id="UP000005824"/>
    </source>
</evidence>
<evidence type="ECO:0000256" key="2">
    <source>
        <dbReference type="ARBA" id="ARBA00023315"/>
    </source>
</evidence>
<gene>
    <name evidence="4" type="ORF">CfE428DRAFT_4663</name>
</gene>
<name>B4D6X3_9BACT</name>
<dbReference type="InterPro" id="IPR050832">
    <property type="entry name" value="Bact_Acetyltransf"/>
</dbReference>
<sequence length="160" mass="17337">MDTETRLKNVTPIFRLARAEDAFAVADLLTTLGYPSLAIQAERRILACTNADGTAVFVAEVAGSVIGVLSFHCIPLFHVDGFLGRITSLVVAPEHRKLGVGRLLVSVAEEFAREHGCSRIEVTSGEHRTDAHAFYEQLGFRASSRRFVKDTAVVHGESGA</sequence>
<dbReference type="AlphaFoldDB" id="B4D6X3"/>
<dbReference type="RefSeq" id="WP_006981984.1">
    <property type="nucleotide sequence ID" value="NZ_ABVL01000016.1"/>
</dbReference>